<dbReference type="OrthoDB" id="424472at2"/>
<dbReference type="Gene3D" id="3.40.50.150">
    <property type="entry name" value="Vaccinia Virus protein VP39"/>
    <property type="match status" value="1"/>
</dbReference>
<evidence type="ECO:0000313" key="3">
    <source>
        <dbReference type="Proteomes" id="UP000240739"/>
    </source>
</evidence>
<protein>
    <recommendedName>
        <fullName evidence="1">Methyltransferase FkbM domain-containing protein</fullName>
    </recommendedName>
</protein>
<gene>
    <name evidence="2" type="ORF">C7Y72_01940</name>
</gene>
<dbReference type="AlphaFoldDB" id="A0A2T4UGY5"/>
<dbReference type="InterPro" id="IPR029063">
    <property type="entry name" value="SAM-dependent_MTases_sf"/>
</dbReference>
<accession>A0A2T4UGY5</accession>
<dbReference type="Pfam" id="PF05050">
    <property type="entry name" value="Methyltransf_21"/>
    <property type="match status" value="1"/>
</dbReference>
<name>A0A2T4UGY5_9ACTN</name>
<dbReference type="NCBIfam" id="TIGR01444">
    <property type="entry name" value="fkbM_fam"/>
    <property type="match status" value="1"/>
</dbReference>
<dbReference type="SUPFAM" id="SSF53335">
    <property type="entry name" value="S-adenosyl-L-methionine-dependent methyltransferases"/>
    <property type="match status" value="1"/>
</dbReference>
<evidence type="ECO:0000313" key="2">
    <source>
        <dbReference type="EMBL" id="PTL58502.1"/>
    </source>
</evidence>
<keyword evidence="3" id="KW-1185">Reference proteome</keyword>
<dbReference type="EMBL" id="PYYB01000001">
    <property type="protein sequence ID" value="PTL58502.1"/>
    <property type="molecule type" value="Genomic_DNA"/>
</dbReference>
<sequence>MPSLLPRLRDAVVLRVQSRRFRRALEVRPRPDAATIADPGYGGYVVPTGGLGPDSVVVLCGTGTDISFDLALIERFGCRVLALDPVPDAAAFVARAAADEPRHEFLPVALWDEDTTLDFHAPRVAGYISHSATDMHGTPVAFTAPACRLSTLMAQRGHDRVDLLKISAEGSEYAILADVRRSGLDVRVVTVEFATPVAPAVALAEVARMREAGYDAVWTRAVPYNWKVTFARR</sequence>
<proteinExistence type="predicted"/>
<dbReference type="InterPro" id="IPR006342">
    <property type="entry name" value="FkbM_mtfrase"/>
</dbReference>
<comment type="caution">
    <text evidence="2">The sequence shown here is derived from an EMBL/GenBank/DDBJ whole genome shotgun (WGS) entry which is preliminary data.</text>
</comment>
<reference evidence="2 3" key="1">
    <citation type="submission" date="2018-03" db="EMBL/GenBank/DDBJ databases">
        <title>Aquarubrobacter algicola gen. nov., sp. nov., a novel actinobacterium isolated from shallow eutrophic lake during the end of cyanobacterial harmful algal blooms.</title>
        <authorList>
            <person name="Chun S.J."/>
        </authorList>
    </citation>
    <scope>NUCLEOTIDE SEQUENCE [LARGE SCALE GENOMIC DNA]</scope>
    <source>
        <strain evidence="2 3">Seoho-28</strain>
    </source>
</reference>
<organism evidence="2 3">
    <name type="scientific">Paraconexibacter algicola</name>
    <dbReference type="NCBI Taxonomy" id="2133960"/>
    <lineage>
        <taxon>Bacteria</taxon>
        <taxon>Bacillati</taxon>
        <taxon>Actinomycetota</taxon>
        <taxon>Thermoleophilia</taxon>
        <taxon>Solirubrobacterales</taxon>
        <taxon>Paraconexibacteraceae</taxon>
        <taxon>Paraconexibacter</taxon>
    </lineage>
</organism>
<feature type="domain" description="Methyltransferase FkbM" evidence="1">
    <location>
        <begin position="76"/>
        <end position="214"/>
    </location>
</feature>
<evidence type="ECO:0000259" key="1">
    <source>
        <dbReference type="Pfam" id="PF05050"/>
    </source>
</evidence>
<dbReference type="RefSeq" id="WP_107566940.1">
    <property type="nucleotide sequence ID" value="NZ_PYYB01000001.1"/>
</dbReference>
<dbReference type="Proteomes" id="UP000240739">
    <property type="component" value="Unassembled WGS sequence"/>
</dbReference>